<protein>
    <recommendedName>
        <fullName evidence="3">Zinc-ribbon domain-containing protein</fullName>
    </recommendedName>
</protein>
<evidence type="ECO:0000313" key="5">
    <source>
        <dbReference type="Proteomes" id="UP000199032"/>
    </source>
</evidence>
<gene>
    <name evidence="4" type="ORF">COMA1_11352</name>
</gene>
<dbReference type="AlphaFoldDB" id="A0A0S4L7Z0"/>
<name>A0A0S4L7Z0_9BACT</name>
<evidence type="ECO:0000256" key="1">
    <source>
        <dbReference type="SAM" id="MobiDB-lite"/>
    </source>
</evidence>
<dbReference type="EMBL" id="CZQA01000001">
    <property type="protein sequence ID" value="CUS33811.1"/>
    <property type="molecule type" value="Genomic_DNA"/>
</dbReference>
<organism evidence="4 5">
    <name type="scientific">Candidatus Nitrospira nitrosa</name>
    <dbReference type="NCBI Taxonomy" id="1742972"/>
    <lineage>
        <taxon>Bacteria</taxon>
        <taxon>Pseudomonadati</taxon>
        <taxon>Nitrospirota</taxon>
        <taxon>Nitrospiria</taxon>
        <taxon>Nitrospirales</taxon>
        <taxon>Nitrospiraceae</taxon>
        <taxon>Nitrospira</taxon>
    </lineage>
</organism>
<evidence type="ECO:0000256" key="2">
    <source>
        <dbReference type="SAM" id="Phobius"/>
    </source>
</evidence>
<dbReference type="InterPro" id="IPR024399">
    <property type="entry name" value="DUF2628"/>
</dbReference>
<evidence type="ECO:0000313" key="4">
    <source>
        <dbReference type="EMBL" id="CUS33811.1"/>
    </source>
</evidence>
<feature type="domain" description="Zinc-ribbon" evidence="3">
    <location>
        <begin position="43"/>
        <end position="64"/>
    </location>
</feature>
<dbReference type="Proteomes" id="UP000199032">
    <property type="component" value="Unassembled WGS sequence"/>
</dbReference>
<keyword evidence="2" id="KW-0472">Membrane</keyword>
<sequence length="257" mass="28861">MSREVEGLKRAVGSVLKLGAQHRFKSSSLPFRSVVSCHAMTMCGQCQQQNPDDANFCHQCGAKLMDVRASSDETAAGSTTAQPIQDEETRWRRFIGPNADYYLRVFKKFSLNGQPRFALSWNWPAFLYISFLWFLYRKMYLHAFVYAVGPMVSTYLTGDVSAGIIWSVMAGATANYLYYWHCREHIGEIKQTGRMDPVAQDTALKESGGVQPYVIWVGVVFYLIFLATLVKMVQEGPPDTDQPPGRPAKHAVLSPQA</sequence>
<dbReference type="Pfam" id="PF10947">
    <property type="entry name" value="DUF2628"/>
    <property type="match status" value="1"/>
</dbReference>
<keyword evidence="5" id="KW-1185">Reference proteome</keyword>
<evidence type="ECO:0000259" key="3">
    <source>
        <dbReference type="Pfam" id="PF13240"/>
    </source>
</evidence>
<dbReference type="STRING" id="1742972.COMA1_11352"/>
<dbReference type="Pfam" id="PF13240">
    <property type="entry name" value="Zn_Ribbon_1"/>
    <property type="match status" value="1"/>
</dbReference>
<reference evidence="4 5" key="1">
    <citation type="submission" date="2015-10" db="EMBL/GenBank/DDBJ databases">
        <authorList>
            <person name="Gilbert D.G."/>
        </authorList>
    </citation>
    <scope>NUCLEOTIDE SEQUENCE [LARGE SCALE GENOMIC DNA]</scope>
    <source>
        <strain evidence="4">COMA1</strain>
    </source>
</reference>
<feature type="transmembrane region" description="Helical" evidence="2">
    <location>
        <begin position="213"/>
        <end position="233"/>
    </location>
</feature>
<accession>A0A0S4L7Z0</accession>
<feature type="region of interest" description="Disordered" evidence="1">
    <location>
        <begin position="236"/>
        <end position="257"/>
    </location>
</feature>
<keyword evidence="2" id="KW-0812">Transmembrane</keyword>
<dbReference type="InterPro" id="IPR026870">
    <property type="entry name" value="Zinc_ribbon_dom"/>
</dbReference>
<proteinExistence type="predicted"/>
<keyword evidence="2" id="KW-1133">Transmembrane helix</keyword>
<feature type="transmembrane region" description="Helical" evidence="2">
    <location>
        <begin position="117"/>
        <end position="136"/>
    </location>
</feature>